<evidence type="ECO:0000313" key="2">
    <source>
        <dbReference type="EMBL" id="ACA24756.1"/>
    </source>
</evidence>
<dbReference type="Proteomes" id="UP000251799">
    <property type="component" value="Unassembled WGS sequence"/>
</dbReference>
<dbReference type="EMBL" id="EU294163">
    <property type="protein sequence ID" value="ACA24756.1"/>
    <property type="molecule type" value="Genomic_DNA"/>
</dbReference>
<dbReference type="AlphaFoldDB" id="B5L386"/>
<dbReference type="RefSeq" id="WP_021559334.1">
    <property type="nucleotide sequence ID" value="NZ_CABWCZ010000001.1"/>
</dbReference>
<dbReference type="InterPro" id="IPR001173">
    <property type="entry name" value="Glyco_trans_2-like"/>
</dbReference>
<dbReference type="InterPro" id="IPR029044">
    <property type="entry name" value="Nucleotide-diphossugar_trans"/>
</dbReference>
<dbReference type="Gene3D" id="3.90.550.10">
    <property type="entry name" value="Spore Coat Polysaccharide Biosynthesis Protein SpsA, Chain A"/>
    <property type="match status" value="1"/>
</dbReference>
<protein>
    <submittedName>
        <fullName evidence="3">Glycosyl transferase family protein</fullName>
        <ecNumber evidence="3">2.4.1.-</ecNumber>
    </submittedName>
    <submittedName>
        <fullName evidence="2">WfdV</fullName>
    </submittedName>
</protein>
<keyword evidence="3" id="KW-0328">Glycosyltransferase</keyword>
<dbReference type="Pfam" id="PF00535">
    <property type="entry name" value="Glycos_transf_2"/>
    <property type="match status" value="1"/>
</dbReference>
<organism evidence="2">
    <name type="scientific">Shigella boydii</name>
    <dbReference type="NCBI Taxonomy" id="621"/>
    <lineage>
        <taxon>Bacteria</taxon>
        <taxon>Pseudomonadati</taxon>
        <taxon>Pseudomonadota</taxon>
        <taxon>Gammaproteobacteria</taxon>
        <taxon>Enterobacterales</taxon>
        <taxon>Enterobacteriaceae</taxon>
        <taxon>Shigella</taxon>
    </lineage>
</organism>
<evidence type="ECO:0000313" key="4">
    <source>
        <dbReference type="Proteomes" id="UP000251799"/>
    </source>
</evidence>
<dbReference type="CAZy" id="GT2">
    <property type="family name" value="Glycosyltransferase Family 2"/>
</dbReference>
<dbReference type="SUPFAM" id="SSF53448">
    <property type="entry name" value="Nucleotide-diphospho-sugar transferases"/>
    <property type="match status" value="1"/>
</dbReference>
<reference evidence="2" key="1">
    <citation type="journal article" date="2008" name="FEMS Microbiol. Rev.">
        <title>Structure and genetics of Shigella O antigens.</title>
        <authorList>
            <person name="Liu B."/>
            <person name="Knirel Y.A."/>
            <person name="Feng L."/>
            <person name="Perepelov A.V."/>
            <person name="Senchenkova S.N."/>
            <person name="Wang Q."/>
            <person name="Reeves P.R."/>
            <person name="Wang L."/>
        </authorList>
    </citation>
    <scope>NUCLEOTIDE SEQUENCE</scope>
</reference>
<evidence type="ECO:0000259" key="1">
    <source>
        <dbReference type="Pfam" id="PF00535"/>
    </source>
</evidence>
<dbReference type="PANTHER" id="PTHR22916">
    <property type="entry name" value="GLYCOSYLTRANSFERASE"/>
    <property type="match status" value="1"/>
</dbReference>
<feature type="domain" description="Glycosyltransferase 2-like" evidence="1">
    <location>
        <begin position="9"/>
        <end position="132"/>
    </location>
</feature>
<dbReference type="CDD" id="cd00761">
    <property type="entry name" value="Glyco_tranf_GTA_type"/>
    <property type="match status" value="1"/>
</dbReference>
<dbReference type="EMBL" id="UAUR01000007">
    <property type="protein sequence ID" value="SPZ87937.1"/>
    <property type="molecule type" value="Genomic_DNA"/>
</dbReference>
<sequence length="267" mass="31070">MSTDKYLVSVITPTYNSERTIRCTIDSVLSQSYNNIEMIIVDDCSLDNTVSICREYQKKDSRVVLISNEKNYGAGMSRNIAISKAKGRFIAFLDSDDFWHKEKIKKQIDFMLSNNYAFTYTSYQKVSFSGKLLSQINPVSKVNYSELLKTNVIGCLTAVYDTSSLGKMFMPTIRKRQDMALWLSILDKIDYAYCLNEILAYYRVGTDTLSSNKLKIIFSQWAFYRKYLKFGLFKSLYYFSHYAVNAVAKHHINPLCLFFKRHFASWR</sequence>
<dbReference type="EC" id="2.4.1.-" evidence="3"/>
<accession>B5L386</accession>
<reference evidence="3 4" key="2">
    <citation type="submission" date="2018-06" db="EMBL/GenBank/DDBJ databases">
        <authorList>
            <consortium name="Pathogen Informatics"/>
            <person name="Doyle S."/>
        </authorList>
    </citation>
    <scope>NUCLEOTIDE SEQUENCE [LARGE SCALE GENOMIC DNA]</scope>
    <source>
        <strain evidence="3 4">NCTC8576</strain>
    </source>
</reference>
<evidence type="ECO:0000313" key="3">
    <source>
        <dbReference type="EMBL" id="SPZ87937.1"/>
    </source>
</evidence>
<gene>
    <name evidence="2" type="primary">wfdV</name>
    <name evidence="3" type="synonym">kfoC_2</name>
    <name evidence="3" type="ORF">NCTC8576_04345</name>
</gene>
<dbReference type="PANTHER" id="PTHR22916:SF3">
    <property type="entry name" value="UDP-GLCNAC:BETAGAL BETA-1,3-N-ACETYLGLUCOSAMINYLTRANSFERASE-LIKE PROTEIN 1"/>
    <property type="match status" value="1"/>
</dbReference>
<dbReference type="GO" id="GO:0016758">
    <property type="term" value="F:hexosyltransferase activity"/>
    <property type="evidence" value="ECO:0007669"/>
    <property type="project" value="UniProtKB-ARBA"/>
</dbReference>
<proteinExistence type="predicted"/>
<name>B5L386_SHIBO</name>
<keyword evidence="3" id="KW-0808">Transferase</keyword>